<dbReference type="Pfam" id="PF02518">
    <property type="entry name" value="HATPase_c"/>
    <property type="match status" value="1"/>
</dbReference>
<feature type="coiled-coil region" evidence="8">
    <location>
        <begin position="388"/>
        <end position="419"/>
    </location>
</feature>
<organism evidence="12 13">
    <name type="scientific">Adhaeribacter swui</name>
    <dbReference type="NCBI Taxonomy" id="2086471"/>
    <lineage>
        <taxon>Bacteria</taxon>
        <taxon>Pseudomonadati</taxon>
        <taxon>Bacteroidota</taxon>
        <taxon>Cytophagia</taxon>
        <taxon>Cytophagales</taxon>
        <taxon>Hymenobacteraceae</taxon>
        <taxon>Adhaeribacter</taxon>
    </lineage>
</organism>
<dbReference type="RefSeq" id="WP_185271905.1">
    <property type="nucleotide sequence ID" value="NZ_CP055156.1"/>
</dbReference>
<dbReference type="CDD" id="cd00082">
    <property type="entry name" value="HisKA"/>
    <property type="match status" value="1"/>
</dbReference>
<feature type="repeat" description="TPR" evidence="7">
    <location>
        <begin position="78"/>
        <end position="111"/>
    </location>
</feature>
<dbReference type="Gene3D" id="3.30.565.10">
    <property type="entry name" value="Histidine kinase-like ATPase, C-terminal domain"/>
    <property type="match status" value="1"/>
</dbReference>
<proteinExistence type="predicted"/>
<dbReference type="InterPro" id="IPR019734">
    <property type="entry name" value="TPR_rpt"/>
</dbReference>
<dbReference type="GO" id="GO:0000155">
    <property type="term" value="F:phosphorelay sensor kinase activity"/>
    <property type="evidence" value="ECO:0007669"/>
    <property type="project" value="InterPro"/>
</dbReference>
<dbReference type="InterPro" id="IPR036890">
    <property type="entry name" value="HATPase_C_sf"/>
</dbReference>
<dbReference type="InterPro" id="IPR004358">
    <property type="entry name" value="Sig_transdc_His_kin-like_C"/>
</dbReference>
<keyword evidence="7" id="KW-0802">TPR repeat</keyword>
<dbReference type="Gene3D" id="1.10.287.130">
    <property type="match status" value="1"/>
</dbReference>
<evidence type="ECO:0000256" key="8">
    <source>
        <dbReference type="SAM" id="Coils"/>
    </source>
</evidence>
<dbReference type="InterPro" id="IPR003661">
    <property type="entry name" value="HisK_dim/P_dom"/>
</dbReference>
<dbReference type="InterPro" id="IPR003594">
    <property type="entry name" value="HATPase_dom"/>
</dbReference>
<dbReference type="PANTHER" id="PTHR43711:SF1">
    <property type="entry name" value="HISTIDINE KINASE 1"/>
    <property type="match status" value="1"/>
</dbReference>
<dbReference type="InterPro" id="IPR036097">
    <property type="entry name" value="HisK_dim/P_sf"/>
</dbReference>
<dbReference type="PRINTS" id="PR00344">
    <property type="entry name" value="BCTRLSENSOR"/>
</dbReference>
<dbReference type="SMART" id="SM00028">
    <property type="entry name" value="TPR"/>
    <property type="match status" value="4"/>
</dbReference>
<keyword evidence="9" id="KW-1133">Transmembrane helix</keyword>
<feature type="transmembrane region" description="Helical" evidence="9">
    <location>
        <begin position="357"/>
        <end position="375"/>
    </location>
</feature>
<evidence type="ECO:0000256" key="9">
    <source>
        <dbReference type="SAM" id="Phobius"/>
    </source>
</evidence>
<dbReference type="SUPFAM" id="SSF55874">
    <property type="entry name" value="ATPase domain of HSP90 chaperone/DNA topoisomerase II/histidine kinase"/>
    <property type="match status" value="1"/>
</dbReference>
<dbReference type="InterPro" id="IPR011990">
    <property type="entry name" value="TPR-like_helical_dom_sf"/>
</dbReference>
<evidence type="ECO:0000259" key="11">
    <source>
        <dbReference type="PROSITE" id="PS50109"/>
    </source>
</evidence>
<keyword evidence="8" id="KW-0175">Coiled coil</keyword>
<dbReference type="InterPro" id="IPR050736">
    <property type="entry name" value="Sensor_HK_Regulatory"/>
</dbReference>
<gene>
    <name evidence="12" type="ORF">HUW51_22860</name>
</gene>
<keyword evidence="9" id="KW-0472">Membrane</keyword>
<keyword evidence="9" id="KW-0812">Transmembrane</keyword>
<protein>
    <recommendedName>
        <fullName evidence="2">histidine kinase</fullName>
        <ecNumber evidence="2">2.7.13.3</ecNumber>
    </recommendedName>
</protein>
<name>A0A7G7GE30_9BACT</name>
<dbReference type="Pfam" id="PF00512">
    <property type="entry name" value="HisKA"/>
    <property type="match status" value="1"/>
</dbReference>
<evidence type="ECO:0000256" key="6">
    <source>
        <dbReference type="ARBA" id="ARBA00023012"/>
    </source>
</evidence>
<sequence length="666" mass="75381">MKKLILAILLLPTFLHAQNRTVDSLLTLLNSNLGKADLVSLNCQLSRQYQFSDIKKAKNYAQAAVDLASKFRLTNKEAEALTLLGHAHLVLGEFDQALACHFKSLKLAEQAHDTTVIVASYNALGGMYHKVKDSKSAFLYIRKAGNLARRVNDTLGLSKVYNNLGNLYEEEKKYNQAFSYFAKAASMQRLLGRNRNLAISLHNMGHVHIYLPHPEKGLPYLFESLEINQTIQNNMLRSGTLGSISQVYALLGDQKKAMQFAHQSYEWAVKTESSKKINEAAKLLQKLYAGQKDYAKAYHYLEIVNQQENKLDLEHQKLKAAEITAEHERALHELQQKRFAAEQENQALKIRKQNESLVLSAVVVCLLTVLLLVVYRSRQGFKLTSLQLTAANNRMQVQNKEIEKQRTELYSQSQTLQKQNHLLENHNGFKNRIFTIISHDLKTPFNSLKGVLALLKTKEMSRNDLEMLFNLLGKEMEQSLEMLQSLLVWSKAQLAGSHIVLKPVNIQQLATENLQLVESRAEEKGITLRNEISESTEILTDQERLNFTIRNLVQNAIKFTSAGGQISIRTEEQEDRMCILVSDTGKGIKPENLNRLFKEDRFTTVGTRNEKGTGLGLMLCKELLESINASITVESQIGAGSTFRVFLPKSNLAALQWRSMPELNLN</sequence>
<keyword evidence="6" id="KW-0902">Two-component regulatory system</keyword>
<keyword evidence="5" id="KW-0418">Kinase</keyword>
<dbReference type="InterPro" id="IPR006597">
    <property type="entry name" value="Sel1-like"/>
</dbReference>
<dbReference type="SUPFAM" id="SSF48452">
    <property type="entry name" value="TPR-like"/>
    <property type="match status" value="1"/>
</dbReference>
<feature type="signal peptide" evidence="10">
    <location>
        <begin position="1"/>
        <end position="17"/>
    </location>
</feature>
<evidence type="ECO:0000256" key="2">
    <source>
        <dbReference type="ARBA" id="ARBA00012438"/>
    </source>
</evidence>
<evidence type="ECO:0000256" key="7">
    <source>
        <dbReference type="PROSITE-ProRule" id="PRU00339"/>
    </source>
</evidence>
<dbReference type="Pfam" id="PF13424">
    <property type="entry name" value="TPR_12"/>
    <property type="match status" value="1"/>
</dbReference>
<dbReference type="SUPFAM" id="SSF47384">
    <property type="entry name" value="Homodimeric domain of signal transducing histidine kinase"/>
    <property type="match status" value="1"/>
</dbReference>
<keyword evidence="10" id="KW-0732">Signal</keyword>
<reference evidence="12 13" key="1">
    <citation type="journal article" date="2018" name="Int. J. Syst. Evol. Microbiol.">
        <title>Adhaeribacter swui sp. nov., isolated from wet mud.</title>
        <authorList>
            <person name="Kim D.U."/>
            <person name="Kim K.W."/>
            <person name="Kang M.S."/>
            <person name="Kim J.Y."/>
            <person name="Jang J.H."/>
            <person name="Kim M.K."/>
        </authorList>
    </citation>
    <scope>NUCLEOTIDE SEQUENCE [LARGE SCALE GENOMIC DNA]</scope>
    <source>
        <strain evidence="12 13">KCTC 52873</strain>
    </source>
</reference>
<evidence type="ECO:0000256" key="3">
    <source>
        <dbReference type="ARBA" id="ARBA00022553"/>
    </source>
</evidence>
<keyword evidence="4" id="KW-0808">Transferase</keyword>
<feature type="chain" id="PRO_5028892865" description="histidine kinase" evidence="10">
    <location>
        <begin position="18"/>
        <end position="666"/>
    </location>
</feature>
<dbReference type="SMART" id="SM00387">
    <property type="entry name" value="HATPase_c"/>
    <property type="match status" value="1"/>
</dbReference>
<evidence type="ECO:0000313" key="13">
    <source>
        <dbReference type="Proteomes" id="UP000515237"/>
    </source>
</evidence>
<feature type="domain" description="Histidine kinase" evidence="11">
    <location>
        <begin position="436"/>
        <end position="651"/>
    </location>
</feature>
<accession>A0A7G7GE30</accession>
<comment type="catalytic activity">
    <reaction evidence="1">
        <text>ATP + protein L-histidine = ADP + protein N-phospho-L-histidine.</text>
        <dbReference type="EC" id="2.7.13.3"/>
    </reaction>
</comment>
<keyword evidence="13" id="KW-1185">Reference proteome</keyword>
<evidence type="ECO:0000313" key="12">
    <source>
        <dbReference type="EMBL" id="QNF35414.1"/>
    </source>
</evidence>
<dbReference type="EC" id="2.7.13.3" evidence="2"/>
<dbReference type="FunFam" id="3.30.565.10:FF:000006">
    <property type="entry name" value="Sensor histidine kinase WalK"/>
    <property type="match status" value="1"/>
</dbReference>
<dbReference type="SMART" id="SM00671">
    <property type="entry name" value="SEL1"/>
    <property type="match status" value="2"/>
</dbReference>
<dbReference type="Proteomes" id="UP000515237">
    <property type="component" value="Chromosome"/>
</dbReference>
<dbReference type="KEGG" id="aswu:HUW51_22860"/>
<dbReference type="AlphaFoldDB" id="A0A7G7GE30"/>
<evidence type="ECO:0000256" key="5">
    <source>
        <dbReference type="ARBA" id="ARBA00022777"/>
    </source>
</evidence>
<dbReference type="SMART" id="SM00388">
    <property type="entry name" value="HisKA"/>
    <property type="match status" value="1"/>
</dbReference>
<feature type="repeat" description="TPR" evidence="7">
    <location>
        <begin position="158"/>
        <end position="191"/>
    </location>
</feature>
<dbReference type="EMBL" id="CP055156">
    <property type="protein sequence ID" value="QNF35414.1"/>
    <property type="molecule type" value="Genomic_DNA"/>
</dbReference>
<keyword evidence="3" id="KW-0597">Phosphoprotein</keyword>
<evidence type="ECO:0000256" key="10">
    <source>
        <dbReference type="SAM" id="SignalP"/>
    </source>
</evidence>
<feature type="coiled-coil region" evidence="8">
    <location>
        <begin position="304"/>
        <end position="351"/>
    </location>
</feature>
<evidence type="ECO:0000256" key="1">
    <source>
        <dbReference type="ARBA" id="ARBA00000085"/>
    </source>
</evidence>
<dbReference type="PROSITE" id="PS50005">
    <property type="entry name" value="TPR"/>
    <property type="match status" value="2"/>
</dbReference>
<dbReference type="InterPro" id="IPR005467">
    <property type="entry name" value="His_kinase_dom"/>
</dbReference>
<dbReference type="Gene3D" id="1.25.40.10">
    <property type="entry name" value="Tetratricopeptide repeat domain"/>
    <property type="match status" value="1"/>
</dbReference>
<dbReference type="PROSITE" id="PS50109">
    <property type="entry name" value="HIS_KIN"/>
    <property type="match status" value="1"/>
</dbReference>
<evidence type="ECO:0000256" key="4">
    <source>
        <dbReference type="ARBA" id="ARBA00022679"/>
    </source>
</evidence>
<dbReference type="PANTHER" id="PTHR43711">
    <property type="entry name" value="TWO-COMPONENT HISTIDINE KINASE"/>
    <property type="match status" value="1"/>
</dbReference>